<dbReference type="Gene3D" id="3.90.1570.30">
    <property type="match status" value="1"/>
</dbReference>
<organism evidence="2 3">
    <name type="scientific">Helicobacter cetorum (strain ATCC BAA-429 / MIT 00-7128)</name>
    <dbReference type="NCBI Taxonomy" id="182217"/>
    <lineage>
        <taxon>Bacteria</taxon>
        <taxon>Pseudomonadati</taxon>
        <taxon>Campylobacterota</taxon>
        <taxon>Epsilonproteobacteria</taxon>
        <taxon>Campylobacterales</taxon>
        <taxon>Helicobacteraceae</taxon>
        <taxon>Helicobacter</taxon>
    </lineage>
</organism>
<protein>
    <recommendedName>
        <fullName evidence="1">Type I restriction enzyme R protein N-terminal domain-containing protein</fullName>
    </recommendedName>
</protein>
<evidence type="ECO:0000259" key="1">
    <source>
        <dbReference type="Pfam" id="PF13588"/>
    </source>
</evidence>
<dbReference type="PATRIC" id="fig|182217.3.peg.1117"/>
<dbReference type="STRING" id="182217.HCW_05255"/>
<dbReference type="Pfam" id="PF13588">
    <property type="entry name" value="HSDR_N_2"/>
    <property type="match status" value="1"/>
</dbReference>
<dbReference type="eggNOG" id="COG4748">
    <property type="taxonomic scope" value="Bacteria"/>
</dbReference>
<reference evidence="3" key="1">
    <citation type="submission" date="2012-04" db="EMBL/GenBank/DDBJ databases">
        <title>Complete genome sequence of Helicobacter cetorum strain MIT 00-7128.</title>
        <authorList>
            <person name="Kersulyte D."/>
            <person name="Berg D.E."/>
        </authorList>
    </citation>
    <scope>NUCLEOTIDE SEQUENCE [LARGE SCALE GENOMIC DNA]</scope>
    <source>
        <strain evidence="3">MIT 00-7128</strain>
    </source>
</reference>
<keyword evidence="3" id="KW-1185">Reference proteome</keyword>
<dbReference type="KEGG" id="hce:HCW_05255"/>
<gene>
    <name evidence="2" type="ordered locus">HCW_05255</name>
</gene>
<dbReference type="Proteomes" id="UP000005010">
    <property type="component" value="Chromosome"/>
</dbReference>
<accession>I0EMZ7</accession>
<evidence type="ECO:0000313" key="3">
    <source>
        <dbReference type="Proteomes" id="UP000005010"/>
    </source>
</evidence>
<dbReference type="AlphaFoldDB" id="I0EMZ7"/>
<feature type="domain" description="Type I restriction enzyme R protein N-terminal" evidence="1">
    <location>
        <begin position="31"/>
        <end position="119"/>
    </location>
</feature>
<dbReference type="InterPro" id="IPR029464">
    <property type="entry name" value="HSDR_N"/>
</dbReference>
<dbReference type="HOGENOM" id="CLU_725167_0_0_7"/>
<sequence length="381" mass="44777">MIDDGLLEFATESVQRYSNKDFGEQQVKNSLIMPFLKALNYDCFDPNIISLEYRPPLYKGQQACDYIITSKNKSKFLVEAKAINENLNKYINQLASYFNASVGVRIAILTNGVQYWVFSDLKIPNLMDEEPFLKLDLLNLSLQDKEILEYFTYENFDASRIIQKVLERKCYQEIKDILKNAFTEPNEKWVNFISQQTTIKEISFNTKDLIKKAFNEIILEQHHCTDESYQEIEKSSVIQEEYNGFVVLDERIKWKNKVCESFIFLEKVEQTKDNQELLFKTLMRLYELDGKKLLELAKQDYRDSTRKSSSNSGIKLSLSKERIKSSSNVEIKKLPTPTPIYYYATLSSDSIKKLIINLLKEFKLEEESFRIKLRDKKEELK</sequence>
<name>I0EMZ7_HELC0</name>
<evidence type="ECO:0000313" key="2">
    <source>
        <dbReference type="EMBL" id="AFI04316.1"/>
    </source>
</evidence>
<dbReference type="EMBL" id="CP003479">
    <property type="protein sequence ID" value="AFI04316.1"/>
    <property type="molecule type" value="Genomic_DNA"/>
</dbReference>
<proteinExistence type="predicted"/>